<name>A0ABU3N0N1_9SPHN</name>
<gene>
    <name evidence="2" type="ORF">MZO42_05265</name>
</gene>
<dbReference type="Gene3D" id="1.20.1270.180">
    <property type="match status" value="1"/>
</dbReference>
<dbReference type="Pfam" id="PF07007">
    <property type="entry name" value="LprI"/>
    <property type="match status" value="1"/>
</dbReference>
<evidence type="ECO:0000259" key="1">
    <source>
        <dbReference type="Pfam" id="PF07007"/>
    </source>
</evidence>
<evidence type="ECO:0000313" key="2">
    <source>
        <dbReference type="EMBL" id="MDT8758100.1"/>
    </source>
</evidence>
<organism evidence="2">
    <name type="scientific">Sphingomonas psychrotolerans</name>
    <dbReference type="NCBI Taxonomy" id="1327635"/>
    <lineage>
        <taxon>Bacteria</taxon>
        <taxon>Pseudomonadati</taxon>
        <taxon>Pseudomonadota</taxon>
        <taxon>Alphaproteobacteria</taxon>
        <taxon>Sphingomonadales</taxon>
        <taxon>Sphingomonadaceae</taxon>
        <taxon>Sphingomonas</taxon>
    </lineage>
</organism>
<proteinExistence type="predicted"/>
<accession>A0ABU3N0N1</accession>
<comment type="caution">
    <text evidence="2">The sequence shown here is derived from an EMBL/GenBank/DDBJ whole genome shotgun (WGS) entry which is preliminary data.</text>
</comment>
<reference evidence="2" key="1">
    <citation type="submission" date="2022-04" db="EMBL/GenBank/DDBJ databases">
        <title>Tomato heritable bacteria conferring resistance against bacterial wilt.</title>
        <authorList>
            <person name="Yin J."/>
        </authorList>
    </citation>
    <scope>NUCLEOTIDE SEQUENCE</scope>
    <source>
        <strain evidence="2">Cra20</strain>
    </source>
</reference>
<protein>
    <submittedName>
        <fullName evidence="2">Lysozyme inhibitor LprI family protein</fullName>
    </submittedName>
</protein>
<dbReference type="EMBL" id="JALMLT010000001">
    <property type="protein sequence ID" value="MDT8758100.1"/>
    <property type="molecule type" value="Genomic_DNA"/>
</dbReference>
<dbReference type="InterPro" id="IPR009739">
    <property type="entry name" value="LprI-like_N"/>
</dbReference>
<sequence length="125" mass="14411">MMLLALLLATGAQEPSCKDPVTQSDMTRCEIRRFEMADTWMNRQWKLTLAKMREYDRTPEGDGRPGYADQLLKAQRAWLAYRDEHCRSDGYRMRGGSAEPMLVASCRAELTQARTKQLEALVEEH</sequence>
<feature type="domain" description="Lysozyme inhibitor LprI-like N-terminal" evidence="1">
    <location>
        <begin position="22"/>
        <end position="118"/>
    </location>
</feature>